<proteinExistence type="predicted"/>
<gene>
    <name evidence="3" type="ORF">SAMN04490239_7803</name>
</gene>
<feature type="compositionally biased region" description="Acidic residues" evidence="1">
    <location>
        <begin position="631"/>
        <end position="644"/>
    </location>
</feature>
<evidence type="ECO:0000256" key="1">
    <source>
        <dbReference type="SAM" id="MobiDB-lite"/>
    </source>
</evidence>
<feature type="domain" description="GmrSD restriction endonucleases N-terminal" evidence="2">
    <location>
        <begin position="14"/>
        <end position="262"/>
    </location>
</feature>
<dbReference type="Pfam" id="PF03235">
    <property type="entry name" value="GmrSD_N"/>
    <property type="match status" value="1"/>
</dbReference>
<keyword evidence="4" id="KW-1185">Reference proteome</keyword>
<dbReference type="PANTHER" id="PTHR37292:SF2">
    <property type="entry name" value="DUF262 DOMAIN-CONTAINING PROTEIN"/>
    <property type="match status" value="1"/>
</dbReference>
<evidence type="ECO:0000313" key="3">
    <source>
        <dbReference type="EMBL" id="SED32319.1"/>
    </source>
</evidence>
<dbReference type="InterPro" id="IPR004919">
    <property type="entry name" value="GmrSD_N"/>
</dbReference>
<reference evidence="4" key="1">
    <citation type="submission" date="2016-10" db="EMBL/GenBank/DDBJ databases">
        <authorList>
            <person name="Varghese N."/>
            <person name="Submissions S."/>
        </authorList>
    </citation>
    <scope>NUCLEOTIDE SEQUENCE [LARGE SCALE GENOMIC DNA]</scope>
    <source>
        <strain evidence="4">DSM 44498</strain>
    </source>
</reference>
<dbReference type="RefSeq" id="WP_072944221.1">
    <property type="nucleotide sequence ID" value="NZ_FNSV01000005.1"/>
</dbReference>
<dbReference type="AlphaFoldDB" id="A0A1H4ZQC3"/>
<dbReference type="Proteomes" id="UP000183561">
    <property type="component" value="Unassembled WGS sequence"/>
</dbReference>
<dbReference type="EMBL" id="FNSV01000005">
    <property type="protein sequence ID" value="SED32319.1"/>
    <property type="molecule type" value="Genomic_DNA"/>
</dbReference>
<evidence type="ECO:0000259" key="2">
    <source>
        <dbReference type="Pfam" id="PF03235"/>
    </source>
</evidence>
<feature type="region of interest" description="Disordered" evidence="1">
    <location>
        <begin position="631"/>
        <end position="654"/>
    </location>
</feature>
<name>A0A1H4ZQC3_9NOCA</name>
<organism evidence="3 4">
    <name type="scientific">Rhodococcus koreensis</name>
    <dbReference type="NCBI Taxonomy" id="99653"/>
    <lineage>
        <taxon>Bacteria</taxon>
        <taxon>Bacillati</taxon>
        <taxon>Actinomycetota</taxon>
        <taxon>Actinomycetes</taxon>
        <taxon>Mycobacteriales</taxon>
        <taxon>Nocardiaceae</taxon>
        <taxon>Rhodococcus</taxon>
    </lineage>
</organism>
<protein>
    <recommendedName>
        <fullName evidence="2">GmrSD restriction endonucleases N-terminal domain-containing protein</fullName>
    </recommendedName>
</protein>
<accession>A0A1H4ZQC3</accession>
<dbReference type="PANTHER" id="PTHR37292">
    <property type="entry name" value="VNG6097C"/>
    <property type="match status" value="1"/>
</dbReference>
<sequence length="654" mass="73570">MAKAMFKTNPILLGELLTDCEKGKLQLPDFQRSWVWDEERIRSLIASVSRAFPVGALMALETGGGVEFKPRPVEGAPRVAAEQAPSALLLDGQQRMTSLYQVTLRKQVVETVTPKKRPVKRWFYIDIEKALDPLVDREDAIFGVPEDRVIRSDFGRKTELDLSTRMGEFENLMFPVSMVFDFPEWQKECVSHFMETDSSSFQEKWTLLNTFQEQIVENFTSYHVPVIALDKDTSKEAVCVVFEKVNTGGKALDAFELITAMYAAEGYELRKDWFGEGTTVGRQARLARTHRLADAKSGILSEVSNTDFLHVVSLFHTREKRRDAAAAGKTGKELPQVIGNRQALLNLPLSAYVKYQDQVEQGFVAAAKFLHRLHIYRIFDLPYQTQIIPLAAILADIGDGIDHVTNHAKLVEWYWNGVFGELYGSTTENRIAKDFIEVPEWMRGGPEPTTVLDASFRAERLKTMRMRLSAAYKGVNALLMLKGAKDFRSGQEFDHTVFFGENVDIHHIFPKKWCETSGIQRSVYDSIINKTPLSFRTNRIIGGEAPSLYLAGLERGKGNAPVIAAETLDGYLSSHLINPNLLRSDEFEAFMVDRQRQLVSLIEEATGKSIPVDDVVSDDISRADLDAEFEAEFGPDDDESISDGEEARLTLSTS</sequence>
<evidence type="ECO:0000313" key="4">
    <source>
        <dbReference type="Proteomes" id="UP000183561"/>
    </source>
</evidence>
<dbReference type="OrthoDB" id="9787127at2"/>